<protein>
    <recommendedName>
        <fullName evidence="3">Lipocalin-like domain-containing protein</fullName>
    </recommendedName>
</protein>
<dbReference type="OrthoDB" id="1493972at2"/>
<dbReference type="Proteomes" id="UP000220133">
    <property type="component" value="Chromosome"/>
</dbReference>
<evidence type="ECO:0000313" key="1">
    <source>
        <dbReference type="EMBL" id="ATL49855.1"/>
    </source>
</evidence>
<proteinExistence type="predicted"/>
<evidence type="ECO:0000313" key="2">
    <source>
        <dbReference type="Proteomes" id="UP000220133"/>
    </source>
</evidence>
<dbReference type="PROSITE" id="PS51257">
    <property type="entry name" value="PROKAR_LIPOPROTEIN"/>
    <property type="match status" value="1"/>
</dbReference>
<evidence type="ECO:0008006" key="3">
    <source>
        <dbReference type="Google" id="ProtNLM"/>
    </source>
</evidence>
<name>A0A291R102_9BACT</name>
<gene>
    <name evidence="1" type="ORF">COR50_12900</name>
</gene>
<dbReference type="KEGG" id="cbae:COR50_12900"/>
<accession>A0A291R102</accession>
<sequence length="155" mass="17627">MKKKILFALLFPVLMACQQPDKPVEENTKTGIEGTWKLVSSKLIKENDTTITYPVAGQQRKIIKIFNGSHFAFFQHDLSKGTDSTNAFFAAGSGTYSLDGTDYKEHLEFCNARGWENNDFTFTLTRSNDTLMQKGVEKIDSLDVYHEIVEIYVKE</sequence>
<reference evidence="1 2" key="1">
    <citation type="submission" date="2017-10" db="EMBL/GenBank/DDBJ databases">
        <title>Paenichitinophaga pekingensis gen. nov., sp. nov., isolated from activated sludge.</title>
        <authorList>
            <person name="Jin D."/>
            <person name="Kong X."/>
            <person name="Deng Y."/>
            <person name="Bai Z."/>
        </authorList>
    </citation>
    <scope>NUCLEOTIDE SEQUENCE [LARGE SCALE GENOMIC DNA]</scope>
    <source>
        <strain evidence="1 2">13</strain>
    </source>
</reference>
<dbReference type="AlphaFoldDB" id="A0A291R102"/>
<dbReference type="EMBL" id="CP023777">
    <property type="protein sequence ID" value="ATL49855.1"/>
    <property type="molecule type" value="Genomic_DNA"/>
</dbReference>
<organism evidence="1 2">
    <name type="scientific">Chitinophaga caeni</name>
    <dbReference type="NCBI Taxonomy" id="2029983"/>
    <lineage>
        <taxon>Bacteria</taxon>
        <taxon>Pseudomonadati</taxon>
        <taxon>Bacteroidota</taxon>
        <taxon>Chitinophagia</taxon>
        <taxon>Chitinophagales</taxon>
        <taxon>Chitinophagaceae</taxon>
        <taxon>Chitinophaga</taxon>
    </lineage>
</organism>
<keyword evidence="2" id="KW-1185">Reference proteome</keyword>
<dbReference type="RefSeq" id="WP_098196221.1">
    <property type="nucleotide sequence ID" value="NZ_CP023777.1"/>
</dbReference>